<dbReference type="InterPro" id="IPR019931">
    <property type="entry name" value="LPXTG_anchor"/>
</dbReference>
<evidence type="ECO:0000256" key="5">
    <source>
        <dbReference type="SAM" id="MobiDB-lite"/>
    </source>
</evidence>
<organism evidence="9 10">
    <name type="scientific">Actinorhabdospora filicis</name>
    <dbReference type="NCBI Taxonomy" id="1785913"/>
    <lineage>
        <taxon>Bacteria</taxon>
        <taxon>Bacillati</taxon>
        <taxon>Actinomycetota</taxon>
        <taxon>Actinomycetes</taxon>
        <taxon>Micromonosporales</taxon>
        <taxon>Micromonosporaceae</taxon>
        <taxon>Actinorhabdospora</taxon>
    </lineage>
</organism>
<keyword evidence="2" id="KW-0964">Secreted</keyword>
<dbReference type="Pfam" id="PF13243">
    <property type="entry name" value="SQHop_cyclase_C"/>
    <property type="match status" value="1"/>
</dbReference>
<dbReference type="Proteomes" id="UP001165079">
    <property type="component" value="Unassembled WGS sequence"/>
</dbReference>
<comment type="caution">
    <text evidence="9">The sequence shown here is derived from an EMBL/GenBank/DDBJ whole genome shotgun (WGS) entry which is preliminary data.</text>
</comment>
<evidence type="ECO:0000256" key="2">
    <source>
        <dbReference type="ARBA" id="ARBA00022525"/>
    </source>
</evidence>
<accession>A0A9W6SRM7</accession>
<feature type="transmembrane region" description="Helical" evidence="6">
    <location>
        <begin position="427"/>
        <end position="446"/>
    </location>
</feature>
<keyword evidence="1" id="KW-0134">Cell wall</keyword>
<dbReference type="EMBL" id="BSTX01000004">
    <property type="protein sequence ID" value="GLZ80597.1"/>
    <property type="molecule type" value="Genomic_DNA"/>
</dbReference>
<feature type="region of interest" description="Disordered" evidence="5">
    <location>
        <begin position="362"/>
        <end position="419"/>
    </location>
</feature>
<keyword evidence="10" id="KW-1185">Reference proteome</keyword>
<keyword evidence="3 7" id="KW-0732">Signal</keyword>
<evidence type="ECO:0000256" key="4">
    <source>
        <dbReference type="ARBA" id="ARBA00023088"/>
    </source>
</evidence>
<evidence type="ECO:0000259" key="8">
    <source>
        <dbReference type="PROSITE" id="PS50847"/>
    </source>
</evidence>
<keyword evidence="6" id="KW-0812">Transmembrane</keyword>
<keyword evidence="6" id="KW-0472">Membrane</keyword>
<feature type="chain" id="PRO_5040928865" description="Gram-positive cocci surface proteins LPxTG domain-containing protein" evidence="7">
    <location>
        <begin position="29"/>
        <end position="452"/>
    </location>
</feature>
<dbReference type="RefSeq" id="WP_285665831.1">
    <property type="nucleotide sequence ID" value="NZ_BSTX01000004.1"/>
</dbReference>
<protein>
    <recommendedName>
        <fullName evidence="8">Gram-positive cocci surface proteins LPxTG domain-containing protein</fullName>
    </recommendedName>
</protein>
<evidence type="ECO:0000256" key="7">
    <source>
        <dbReference type="SAM" id="SignalP"/>
    </source>
</evidence>
<keyword evidence="4" id="KW-0572">Peptidoglycan-anchor</keyword>
<dbReference type="AlphaFoldDB" id="A0A9W6SRM7"/>
<sequence length="452" mass="45482">MTGVAKTAAALGAAATVLIGLSAVTATADPSPAQSAGSWLAHEVGAEGVLNTDFGTADWGLTIDALMALKATGADDATAAKITGALKARADEYFTLDLWSDKGQRVAGATAKVAYAAVIAGEDPAKYGKFDIESELRGLMRTTGLENGRFRDKMTADKEGGNAFDQSLAVLALSRTKSGVPQAAVDFLIDQQCAAGGFRLYPFHNAEQSVLDDCDGQGNATLDPDSTSMAVQSLLAADANGKTGAKAAALKGAEWLKTQQKPNGSFAGSGWTADVQNTNSTGLAGQALLATGSADASAKAAAWVKTMQLTAANGGSAKGDAGAIAYSEEARKDAVDNGFPMSRDQFRRATAQAVLGLTTVSLGELGKDSGPGPQPSDPSSSSASPSTSTSASPSSPASSSQSSTASPGVPGTKPGGNLPTTGASLPLFGGAAALLLVFGVAFVVLARRRARR</sequence>
<reference evidence="9" key="1">
    <citation type="submission" date="2023-03" db="EMBL/GenBank/DDBJ databases">
        <title>Actinorhabdospora filicis NBRC 111898.</title>
        <authorList>
            <person name="Ichikawa N."/>
            <person name="Sato H."/>
            <person name="Tonouchi N."/>
        </authorList>
    </citation>
    <scope>NUCLEOTIDE SEQUENCE</scope>
    <source>
        <strain evidence="9">NBRC 111898</strain>
    </source>
</reference>
<feature type="domain" description="Gram-positive cocci surface proteins LPxTG" evidence="8">
    <location>
        <begin position="418"/>
        <end position="452"/>
    </location>
</feature>
<evidence type="ECO:0000313" key="10">
    <source>
        <dbReference type="Proteomes" id="UP001165079"/>
    </source>
</evidence>
<feature type="signal peptide" evidence="7">
    <location>
        <begin position="1"/>
        <end position="28"/>
    </location>
</feature>
<dbReference type="InterPro" id="IPR008930">
    <property type="entry name" value="Terpenoid_cyclase/PrenylTrfase"/>
</dbReference>
<dbReference type="Gene3D" id="1.50.10.20">
    <property type="match status" value="1"/>
</dbReference>
<evidence type="ECO:0000256" key="1">
    <source>
        <dbReference type="ARBA" id="ARBA00022512"/>
    </source>
</evidence>
<evidence type="ECO:0000313" key="9">
    <source>
        <dbReference type="EMBL" id="GLZ80597.1"/>
    </source>
</evidence>
<evidence type="ECO:0000256" key="3">
    <source>
        <dbReference type="ARBA" id="ARBA00022729"/>
    </source>
</evidence>
<feature type="compositionally biased region" description="Low complexity" evidence="5">
    <location>
        <begin position="377"/>
        <end position="407"/>
    </location>
</feature>
<evidence type="ECO:0000256" key="6">
    <source>
        <dbReference type="SAM" id="Phobius"/>
    </source>
</evidence>
<name>A0A9W6SRM7_9ACTN</name>
<keyword evidence="6" id="KW-1133">Transmembrane helix</keyword>
<proteinExistence type="predicted"/>
<dbReference type="InterPro" id="IPR032696">
    <property type="entry name" value="SQ_cyclase_C"/>
</dbReference>
<gene>
    <name evidence="9" type="ORF">Afil01_54040</name>
</gene>
<dbReference type="SUPFAM" id="SSF48239">
    <property type="entry name" value="Terpenoid cyclases/Protein prenyltransferases"/>
    <property type="match status" value="1"/>
</dbReference>
<dbReference type="PROSITE" id="PS50847">
    <property type="entry name" value="GRAM_POS_ANCHORING"/>
    <property type="match status" value="1"/>
</dbReference>